<sequence length="312" mass="33592">MRAALLLNPRAGTLLARPELLTLIPAALRDAGLEVLEVEAGGDLDTRLEAALALQPDVVVVGGGDGTIRTAAARLAGGPVPMAILPLGTLNLLARDLGLPLAPEEAAAALARATPRRIDIGLVNGEVFLCQSVIGLPNRMGLHREKVRGRGGLAPRWRVVVALARALLHHPPLRLGLRTGGGEMRRVWSRAISVVNNAYDEAPGHFFHRPRLDTGRLSWHVVRQFDLLWIARILTSMALGRWRSQPGLISGEAETLDILSRRSHLRVMNDGEAMLLRTPLRYSIRPRALLVLASPQPAMAAPPLPMAAEGLA</sequence>
<dbReference type="GO" id="GO:0016301">
    <property type="term" value="F:kinase activity"/>
    <property type="evidence" value="ECO:0007669"/>
    <property type="project" value="UniProtKB-KW"/>
</dbReference>
<keyword evidence="2" id="KW-0418">Kinase</keyword>
<dbReference type="PANTHER" id="PTHR12358:SF106">
    <property type="entry name" value="LIPID KINASE YEGS"/>
    <property type="match status" value="1"/>
</dbReference>
<dbReference type="SMART" id="SM00046">
    <property type="entry name" value="DAGKc"/>
    <property type="match status" value="1"/>
</dbReference>
<name>A0ABS3KFV1_9PROT</name>
<dbReference type="SUPFAM" id="SSF111331">
    <property type="entry name" value="NAD kinase/diacylglycerol kinase-like"/>
    <property type="match status" value="1"/>
</dbReference>
<evidence type="ECO:0000313" key="2">
    <source>
        <dbReference type="EMBL" id="MBO1076351.1"/>
    </source>
</evidence>
<gene>
    <name evidence="2" type="ORF">IAI60_17200</name>
</gene>
<dbReference type="InterPro" id="IPR017438">
    <property type="entry name" value="ATP-NAD_kinase_N"/>
</dbReference>
<dbReference type="Gene3D" id="3.40.50.10330">
    <property type="entry name" value="Probable inorganic polyphosphate/atp-NAD kinase, domain 1"/>
    <property type="match status" value="1"/>
</dbReference>
<dbReference type="EMBL" id="JACTNF010000020">
    <property type="protein sequence ID" value="MBO1076351.1"/>
    <property type="molecule type" value="Genomic_DNA"/>
</dbReference>
<keyword evidence="2" id="KW-0808">Transferase</keyword>
<dbReference type="PROSITE" id="PS50146">
    <property type="entry name" value="DAGK"/>
    <property type="match status" value="1"/>
</dbReference>
<reference evidence="2 3" key="1">
    <citation type="submission" date="2020-09" db="EMBL/GenBank/DDBJ databases">
        <title>Roseomonas.</title>
        <authorList>
            <person name="Zhu W."/>
        </authorList>
    </citation>
    <scope>NUCLEOTIDE SEQUENCE [LARGE SCALE GENOMIC DNA]</scope>
    <source>
        <strain evidence="2 3">1311</strain>
    </source>
</reference>
<evidence type="ECO:0000259" key="1">
    <source>
        <dbReference type="PROSITE" id="PS50146"/>
    </source>
</evidence>
<dbReference type="Proteomes" id="UP001518990">
    <property type="component" value="Unassembled WGS sequence"/>
</dbReference>
<feature type="domain" description="DAGKc" evidence="1">
    <location>
        <begin position="1"/>
        <end position="127"/>
    </location>
</feature>
<keyword evidence="3" id="KW-1185">Reference proteome</keyword>
<dbReference type="InterPro" id="IPR001206">
    <property type="entry name" value="Diacylglycerol_kinase_cat_dom"/>
</dbReference>
<organism evidence="2 3">
    <name type="scientific">Roseomonas marmotae</name>
    <dbReference type="NCBI Taxonomy" id="2768161"/>
    <lineage>
        <taxon>Bacteria</taxon>
        <taxon>Pseudomonadati</taxon>
        <taxon>Pseudomonadota</taxon>
        <taxon>Alphaproteobacteria</taxon>
        <taxon>Acetobacterales</taxon>
        <taxon>Roseomonadaceae</taxon>
        <taxon>Roseomonas</taxon>
    </lineage>
</organism>
<proteinExistence type="predicted"/>
<comment type="caution">
    <text evidence="2">The sequence shown here is derived from an EMBL/GenBank/DDBJ whole genome shotgun (WGS) entry which is preliminary data.</text>
</comment>
<dbReference type="PANTHER" id="PTHR12358">
    <property type="entry name" value="SPHINGOSINE KINASE"/>
    <property type="match status" value="1"/>
</dbReference>
<dbReference type="Pfam" id="PF00781">
    <property type="entry name" value="DAGK_cat"/>
    <property type="match status" value="1"/>
</dbReference>
<dbReference type="Gene3D" id="2.60.200.40">
    <property type="match status" value="1"/>
</dbReference>
<protein>
    <submittedName>
        <fullName evidence="2">Diacylglycerol kinase</fullName>
    </submittedName>
</protein>
<accession>A0ABS3KFV1</accession>
<dbReference type="RefSeq" id="WP_207449244.1">
    <property type="nucleotide sequence ID" value="NZ_CP061091.1"/>
</dbReference>
<evidence type="ECO:0000313" key="3">
    <source>
        <dbReference type="Proteomes" id="UP001518990"/>
    </source>
</evidence>
<dbReference type="InterPro" id="IPR016064">
    <property type="entry name" value="NAD/diacylglycerol_kinase_sf"/>
</dbReference>
<dbReference type="InterPro" id="IPR050187">
    <property type="entry name" value="Lipid_Phosphate_FormReg"/>
</dbReference>